<sequence>MIRGAERLIVDAAVGLASHGHNVHVFTAHHDKNRCFEETISVMWPSFDVILADQVSVVIPLLKLKKSTKVLEPIFYELLSSNLLLAQHATILRRIYRKPIDFIEEMTTGIADKILVNSKFTESMFAKTFKRLDARGVRPAVLYPAVNVNQFDEPTNSYKLNFLSINRFEKKKNIDLAISAFSMLRTLGGDVLQDLNLAEASLTIAGKFLLSGFDKRLKENVEYLEELRSLAESEGVSSQDEHFGIVPLEAMAAHKPVIACNSGGPVETVKNGVTGFLCEGNSREFSLAMAKLIQDPQMAQRMGTEARKHVTESFSTKIFGQNLNQYLVDVARSKRD</sequence>
<feature type="domain" description="Glycosyl transferase family 1" evidence="4">
    <location>
        <begin position="153"/>
        <end position="309"/>
    </location>
</feature>
<dbReference type="EC" id="2.4.1.132" evidence="3"/>
<comment type="catalytic activity">
    <reaction evidence="3">
        <text>a beta-D-Man-(1-&gt;4)-beta-D-GlcNAc-(1-&gt;4)-alpha-D-GlcNAc-diphospho-di-trans,poly-cis-dolichol + GDP-alpha-D-mannose = an alpha-D-Man-(1-&gt;3)-beta-D-Man-(1-&gt;4)-beta-D-GlcNAc-(1-&gt;4)-alpha-D-GlcNAc-diphospho-di-trans,poly-cis-dolichol + GDP + H(+)</text>
        <dbReference type="Rhea" id="RHEA:29515"/>
        <dbReference type="Rhea" id="RHEA-COMP:19511"/>
        <dbReference type="Rhea" id="RHEA-COMP:19513"/>
        <dbReference type="ChEBI" id="CHEBI:15378"/>
        <dbReference type="ChEBI" id="CHEBI:57527"/>
        <dbReference type="ChEBI" id="CHEBI:58189"/>
        <dbReference type="ChEBI" id="CHEBI:58472"/>
        <dbReference type="ChEBI" id="CHEBI:132510"/>
        <dbReference type="EC" id="2.4.1.132"/>
    </reaction>
    <physiologicalReaction direction="left-to-right" evidence="3">
        <dbReference type="Rhea" id="RHEA:29516"/>
    </physiologicalReaction>
</comment>
<evidence type="ECO:0000256" key="1">
    <source>
        <dbReference type="ARBA" id="ARBA00022676"/>
    </source>
</evidence>
<dbReference type="InterPro" id="IPR027054">
    <property type="entry name" value="ALG2"/>
</dbReference>
<evidence type="ECO:0000256" key="3">
    <source>
        <dbReference type="RuleBase" id="RU367136"/>
    </source>
</evidence>
<dbReference type="AlphaFoldDB" id="A0A4Y1RDE8"/>
<dbReference type="Gene3D" id="3.40.50.2000">
    <property type="entry name" value="Glycogen Phosphorylase B"/>
    <property type="match status" value="2"/>
</dbReference>
<keyword evidence="1 3" id="KW-0328">Glycosyltransferase</keyword>
<comment type="similarity">
    <text evidence="3">Belongs to the glycosyltransferase group 1 family.</text>
</comment>
<dbReference type="PANTHER" id="PTHR45918:SF1">
    <property type="entry name" value="ALPHA-1,3_1,6-MANNOSYLTRANSFERASE ALG2"/>
    <property type="match status" value="1"/>
</dbReference>
<reference evidence="5" key="1">
    <citation type="journal article" date="2019" name="Science">
        <title>Mutation of a bHLH transcription factor allowed almond domestication.</title>
        <authorList>
            <person name="Sanchez-Perez R."/>
            <person name="Pavan S."/>
            <person name="Mazzeo R."/>
            <person name="Moldovan C."/>
            <person name="Aiese Cigliano R."/>
            <person name="Del Cueto J."/>
            <person name="Ricciardi F."/>
            <person name="Lotti C."/>
            <person name="Ricciardi L."/>
            <person name="Dicenta F."/>
            <person name="Lopez-Marques R.L."/>
            <person name="Lindberg Moller B."/>
        </authorList>
    </citation>
    <scope>NUCLEOTIDE SEQUENCE</scope>
</reference>
<proteinExistence type="inferred from homology"/>
<organism evidence="5">
    <name type="scientific">Prunus dulcis</name>
    <name type="common">Almond</name>
    <name type="synonym">Amygdalus dulcis</name>
    <dbReference type="NCBI Taxonomy" id="3755"/>
    <lineage>
        <taxon>Eukaryota</taxon>
        <taxon>Viridiplantae</taxon>
        <taxon>Streptophyta</taxon>
        <taxon>Embryophyta</taxon>
        <taxon>Tracheophyta</taxon>
        <taxon>Spermatophyta</taxon>
        <taxon>Magnoliopsida</taxon>
        <taxon>eudicotyledons</taxon>
        <taxon>Gunneridae</taxon>
        <taxon>Pentapetalae</taxon>
        <taxon>rosids</taxon>
        <taxon>fabids</taxon>
        <taxon>Rosales</taxon>
        <taxon>Rosaceae</taxon>
        <taxon>Amygdaloideae</taxon>
        <taxon>Amygdaleae</taxon>
        <taxon>Prunus</taxon>
    </lineage>
</organism>
<dbReference type="GO" id="GO:0102704">
    <property type="term" value="F:GDP-Man:Man(2)GlcNAc(2)-PP-Dol alpha-1,6-mannosyltransferase activity"/>
    <property type="evidence" value="ECO:0007669"/>
    <property type="project" value="UniProtKB-UniRule"/>
</dbReference>
<dbReference type="EMBL" id="AP019300">
    <property type="protein sequence ID" value="BBH02174.1"/>
    <property type="molecule type" value="Genomic_DNA"/>
</dbReference>
<comment type="pathway">
    <text evidence="3">Protein modification; protein glycosylation.</text>
</comment>
<dbReference type="InterPro" id="IPR001296">
    <property type="entry name" value="Glyco_trans_1"/>
</dbReference>
<keyword evidence="2 3" id="KW-0808">Transferase</keyword>
<dbReference type="PANTHER" id="PTHR45918">
    <property type="entry name" value="ALPHA-1,3/1,6-MANNOSYLTRANSFERASE ALG2"/>
    <property type="match status" value="1"/>
</dbReference>
<evidence type="ECO:0000313" key="5">
    <source>
        <dbReference type="EMBL" id="BBH02174.1"/>
    </source>
</evidence>
<dbReference type="Pfam" id="PF00534">
    <property type="entry name" value="Glycos_transf_1"/>
    <property type="match status" value="1"/>
</dbReference>
<dbReference type="GO" id="GO:0004378">
    <property type="term" value="F:GDP-Man:Man(1)GlcNAc(2)-PP-Dol alpha-1,3-mannosyltransferase activity"/>
    <property type="evidence" value="ECO:0007669"/>
    <property type="project" value="UniProtKB-UniRule"/>
</dbReference>
<protein>
    <recommendedName>
        <fullName evidence="3">Alpha-1,3/1,6-mannosyltransferase ALG2</fullName>
        <ecNumber evidence="3">2.4.1.132</ecNumber>
        <ecNumber evidence="3">2.4.1.257</ecNumber>
    </recommendedName>
    <alternativeName>
        <fullName evidence="3">GDP-Man:Man(1)GlcNAc(2)-PP-Dol alpha-1,3-mannosyltransferase</fullName>
    </alternativeName>
</protein>
<dbReference type="SUPFAM" id="SSF53756">
    <property type="entry name" value="UDP-Glycosyltransferase/glycogen phosphorylase"/>
    <property type="match status" value="1"/>
</dbReference>
<dbReference type="GO" id="GO:0005789">
    <property type="term" value="C:endoplasmic reticulum membrane"/>
    <property type="evidence" value="ECO:0007669"/>
    <property type="project" value="UniProtKB-SubCell"/>
</dbReference>
<dbReference type="UniPathway" id="UPA00378"/>
<dbReference type="EC" id="2.4.1.257" evidence="3"/>
<comment type="catalytic activity">
    <reaction evidence="3">
        <text>an alpha-D-Man-(1-&gt;3)-beta-D-Man-(1-&gt;4)-beta-D-GlcNAc-(1-&gt;4)-alpha-D-GlcNAc-diphospho-di-trans,poly-cis-dolichol + GDP-alpha-D-mannose = an alpha-D-Man-(1-&gt;3)-[alpha-D-Man-(1-&gt;6)]-beta-D-Man-(1-&gt;4)-beta-D-GlcNAc-(1-&gt;4)-alpha-D-GlcNAc-diphospho-di-trans,poly-cis-dolichol + GDP + H(+)</text>
        <dbReference type="Rhea" id="RHEA:29519"/>
        <dbReference type="Rhea" id="RHEA-COMP:19513"/>
        <dbReference type="Rhea" id="RHEA-COMP:19515"/>
        <dbReference type="ChEBI" id="CHEBI:15378"/>
        <dbReference type="ChEBI" id="CHEBI:57527"/>
        <dbReference type="ChEBI" id="CHEBI:58189"/>
        <dbReference type="ChEBI" id="CHEBI:132510"/>
        <dbReference type="ChEBI" id="CHEBI:132511"/>
        <dbReference type="EC" id="2.4.1.257"/>
    </reaction>
    <physiologicalReaction direction="left-to-right" evidence="3">
        <dbReference type="Rhea" id="RHEA:29520"/>
    </physiologicalReaction>
</comment>
<name>A0A4Y1RDE8_PRUDU</name>
<evidence type="ECO:0000259" key="4">
    <source>
        <dbReference type="Pfam" id="PF00534"/>
    </source>
</evidence>
<comment type="subcellular location">
    <subcellularLocation>
        <location evidence="3">Endoplasmic reticulum membrane</location>
        <topology evidence="3">Single-pass membrane protein</topology>
    </subcellularLocation>
</comment>
<gene>
    <name evidence="5" type="ORF">Prudu_012667</name>
</gene>
<accession>A0A4Y1RDE8</accession>
<evidence type="ECO:0000256" key="2">
    <source>
        <dbReference type="ARBA" id="ARBA00022679"/>
    </source>
</evidence>
<comment type="function">
    <text evidence="3">Mannosylates Man(2)GlcNAc(2)-dolichol diphosphate and Man(1)GlcNAc(2)-dolichol diphosphate to form Man(3)GlcNAc(2)-dolichol diphosphate.</text>
</comment>